<dbReference type="Pfam" id="PF18912">
    <property type="entry name" value="DZR_2"/>
    <property type="match status" value="1"/>
</dbReference>
<dbReference type="eggNOG" id="COG1040">
    <property type="taxonomic scope" value="Bacteria"/>
</dbReference>
<gene>
    <name evidence="3" type="ordered locus">Csal_2296</name>
</gene>
<dbReference type="Proteomes" id="UP000000239">
    <property type="component" value="Chromosome"/>
</dbReference>
<dbReference type="InterPro" id="IPR000836">
    <property type="entry name" value="PRTase_dom"/>
</dbReference>
<sequence>MTAEKVARLSAHVWRWIDQAASIALPGQCAFCMGETPAGQAWCDACFAALPWNRVACRRCAEPLARPAALCGHCLRAAPAFDVTRAPLRYEDAAQMLLQRFKFAAQPRAGTLLASLFIAAMPVTPLPDALIAVPTHPQRRRERGFDHGAWLSRELSRRLGVPLLHAWRERDTPTQRGLTRQARRGNVRGAFRVAPGLPARVALVDDVMTTGSTLSALAESCRGSGAQQVEAWAMARTPRGV</sequence>
<feature type="domain" description="Double zinc ribbon" evidence="2">
    <location>
        <begin position="23"/>
        <end position="75"/>
    </location>
</feature>
<evidence type="ECO:0000313" key="4">
    <source>
        <dbReference type="Proteomes" id="UP000000239"/>
    </source>
</evidence>
<name>Q1QV62_CHRI1</name>
<evidence type="ECO:0000259" key="2">
    <source>
        <dbReference type="Pfam" id="PF18912"/>
    </source>
</evidence>
<dbReference type="GeneID" id="95335007"/>
<dbReference type="CDD" id="cd06223">
    <property type="entry name" value="PRTases_typeI"/>
    <property type="match status" value="1"/>
</dbReference>
<evidence type="ECO:0000256" key="1">
    <source>
        <dbReference type="ARBA" id="ARBA00008007"/>
    </source>
</evidence>
<dbReference type="InterPro" id="IPR044005">
    <property type="entry name" value="DZR_2"/>
</dbReference>
<keyword evidence="4" id="KW-1185">Reference proteome</keyword>
<comment type="similarity">
    <text evidence="1">Belongs to the ComF/GntX family.</text>
</comment>
<dbReference type="SUPFAM" id="SSF53271">
    <property type="entry name" value="PRTase-like"/>
    <property type="match status" value="1"/>
</dbReference>
<dbReference type="KEGG" id="csa:Csal_2296"/>
<protein>
    <recommendedName>
        <fullName evidence="2">Double zinc ribbon domain-containing protein</fullName>
    </recommendedName>
</protein>
<dbReference type="STRING" id="290398.Csal_2296"/>
<dbReference type="InterPro" id="IPR029057">
    <property type="entry name" value="PRTase-like"/>
</dbReference>
<dbReference type="Gene3D" id="3.40.50.2020">
    <property type="match status" value="1"/>
</dbReference>
<dbReference type="PANTHER" id="PTHR47505">
    <property type="entry name" value="DNA UTILIZATION PROTEIN YHGH"/>
    <property type="match status" value="1"/>
</dbReference>
<accession>Q1QV62</accession>
<dbReference type="RefSeq" id="WP_011507592.1">
    <property type="nucleotide sequence ID" value="NC_007963.1"/>
</dbReference>
<evidence type="ECO:0000313" key="3">
    <source>
        <dbReference type="EMBL" id="ABE59646.1"/>
    </source>
</evidence>
<dbReference type="PANTHER" id="PTHR47505:SF1">
    <property type="entry name" value="DNA UTILIZATION PROTEIN YHGH"/>
    <property type="match status" value="1"/>
</dbReference>
<dbReference type="HOGENOM" id="CLU_054549_0_1_6"/>
<organism evidence="3 4">
    <name type="scientific">Chromohalobacter israelensis (strain ATCC BAA-138 / DSM 3043 / CIP 106854 / NCIMB 13768 / 1H11)</name>
    <name type="common">Chromohalobacter salexigens</name>
    <dbReference type="NCBI Taxonomy" id="290398"/>
    <lineage>
        <taxon>Bacteria</taxon>
        <taxon>Pseudomonadati</taxon>
        <taxon>Pseudomonadota</taxon>
        <taxon>Gammaproteobacteria</taxon>
        <taxon>Oceanospirillales</taxon>
        <taxon>Halomonadaceae</taxon>
        <taxon>Chromohalobacter</taxon>
    </lineage>
</organism>
<proteinExistence type="inferred from homology"/>
<reference evidence="3 4" key="1">
    <citation type="journal article" date="2011" name="Stand. Genomic Sci.">
        <title>Complete genome sequence of the halophilic and highly halotolerant Chromohalobacter salexigens type strain (1H11(T)).</title>
        <authorList>
            <person name="Copeland A."/>
            <person name="O'Connor K."/>
            <person name="Lucas S."/>
            <person name="Lapidus A."/>
            <person name="Berry K.W."/>
            <person name="Detter J.C."/>
            <person name="Del Rio T.G."/>
            <person name="Hammon N."/>
            <person name="Dalin E."/>
            <person name="Tice H."/>
            <person name="Pitluck S."/>
            <person name="Bruce D."/>
            <person name="Goodwin L."/>
            <person name="Han C."/>
            <person name="Tapia R."/>
            <person name="Saunders E."/>
            <person name="Schmutz J."/>
            <person name="Brettin T."/>
            <person name="Larimer F."/>
            <person name="Land M."/>
            <person name="Hauser L."/>
            <person name="Vargas C."/>
            <person name="Nieto J.J."/>
            <person name="Kyrpides N.C."/>
            <person name="Ivanova N."/>
            <person name="Goker M."/>
            <person name="Klenk H.P."/>
            <person name="Csonka L.N."/>
            <person name="Woyke T."/>
        </authorList>
    </citation>
    <scope>NUCLEOTIDE SEQUENCE [LARGE SCALE GENOMIC DNA]</scope>
    <source>
        <strain evidence="4">ATCC BAA-138 / DSM 3043 / CIP 106854 / NCIMB 13768 / 1H11</strain>
    </source>
</reference>
<dbReference type="InterPro" id="IPR051910">
    <property type="entry name" value="ComF/GntX_DNA_util-trans"/>
</dbReference>
<dbReference type="EMBL" id="CP000285">
    <property type="protein sequence ID" value="ABE59646.1"/>
    <property type="molecule type" value="Genomic_DNA"/>
</dbReference>
<dbReference type="AlphaFoldDB" id="Q1QV62"/>